<dbReference type="EMBL" id="BAUV01000083">
    <property type="protein sequence ID" value="GAE37528.1"/>
    <property type="molecule type" value="Genomic_DNA"/>
</dbReference>
<keyword evidence="3" id="KW-1185">Reference proteome</keyword>
<dbReference type="AlphaFoldDB" id="W4R0V4"/>
<sequence length="50" mass="5708">MERKNLLFKQEGKGPRTPEPLFKQNTSFLLTNQPVDSLLPDIEMNSSIFG</sequence>
<gene>
    <name evidence="2" type="ORF">JCM9157_4837</name>
</gene>
<feature type="region of interest" description="Disordered" evidence="1">
    <location>
        <begin position="1"/>
        <end position="21"/>
    </location>
</feature>
<evidence type="ECO:0000313" key="2">
    <source>
        <dbReference type="EMBL" id="GAE37528.1"/>
    </source>
</evidence>
<reference evidence="2 3" key="1">
    <citation type="journal article" date="2014" name="Genome Announc.">
        <title>Draft Genome Sequences of Three Alkaliphilic Bacillus Strains, Bacillus wakoensis JCM 9140T, Bacillus akibai JCM 9157T, and Bacillus hemicellulosilyticus JCM 9152T.</title>
        <authorList>
            <person name="Yuki M."/>
            <person name="Oshima K."/>
            <person name="Suda W."/>
            <person name="Oshida Y."/>
            <person name="Kitamura K."/>
            <person name="Iida T."/>
            <person name="Hattori M."/>
            <person name="Ohkuma M."/>
        </authorList>
    </citation>
    <scope>NUCLEOTIDE SEQUENCE [LARGE SCALE GENOMIC DNA]</scope>
    <source>
        <strain evidence="2 3">JCM 9157</strain>
    </source>
</reference>
<protein>
    <submittedName>
        <fullName evidence="2">Uncharacterized protein</fullName>
    </submittedName>
</protein>
<feature type="compositionally biased region" description="Basic and acidic residues" evidence="1">
    <location>
        <begin position="1"/>
        <end position="16"/>
    </location>
</feature>
<organism evidence="2 3">
    <name type="scientific">Halalkalibacter akibai (strain ATCC 43226 / DSM 21942 / CIP 109018 / JCM 9157 / 1139)</name>
    <name type="common">Bacillus akibai</name>
    <dbReference type="NCBI Taxonomy" id="1236973"/>
    <lineage>
        <taxon>Bacteria</taxon>
        <taxon>Bacillati</taxon>
        <taxon>Bacillota</taxon>
        <taxon>Bacilli</taxon>
        <taxon>Bacillales</taxon>
        <taxon>Bacillaceae</taxon>
        <taxon>Halalkalibacter</taxon>
    </lineage>
</organism>
<evidence type="ECO:0000256" key="1">
    <source>
        <dbReference type="SAM" id="MobiDB-lite"/>
    </source>
</evidence>
<dbReference type="Proteomes" id="UP000018896">
    <property type="component" value="Unassembled WGS sequence"/>
</dbReference>
<comment type="caution">
    <text evidence="2">The sequence shown here is derived from an EMBL/GenBank/DDBJ whole genome shotgun (WGS) entry which is preliminary data.</text>
</comment>
<proteinExistence type="predicted"/>
<evidence type="ECO:0000313" key="3">
    <source>
        <dbReference type="Proteomes" id="UP000018896"/>
    </source>
</evidence>
<accession>W4R0V4</accession>
<name>W4R0V4_HALA3</name>